<dbReference type="EMBL" id="CM044706">
    <property type="protein sequence ID" value="KAI5656564.1"/>
    <property type="molecule type" value="Genomic_DNA"/>
</dbReference>
<gene>
    <name evidence="1" type="ORF">M9H77_25357</name>
</gene>
<keyword evidence="2" id="KW-1185">Reference proteome</keyword>
<evidence type="ECO:0000313" key="1">
    <source>
        <dbReference type="EMBL" id="KAI5656564.1"/>
    </source>
</evidence>
<proteinExistence type="predicted"/>
<reference evidence="2" key="1">
    <citation type="journal article" date="2023" name="Nat. Plants">
        <title>Single-cell RNA sequencing provides a high-resolution roadmap for understanding the multicellular compartmentation of specialized metabolism.</title>
        <authorList>
            <person name="Sun S."/>
            <person name="Shen X."/>
            <person name="Li Y."/>
            <person name="Li Y."/>
            <person name="Wang S."/>
            <person name="Li R."/>
            <person name="Zhang H."/>
            <person name="Shen G."/>
            <person name="Guo B."/>
            <person name="Wei J."/>
            <person name="Xu J."/>
            <person name="St-Pierre B."/>
            <person name="Chen S."/>
            <person name="Sun C."/>
        </authorList>
    </citation>
    <scope>NUCLEOTIDE SEQUENCE [LARGE SCALE GENOMIC DNA]</scope>
</reference>
<name>A0ACC0A8Q5_CATRO</name>
<organism evidence="1 2">
    <name type="scientific">Catharanthus roseus</name>
    <name type="common">Madagascar periwinkle</name>
    <name type="synonym">Vinca rosea</name>
    <dbReference type="NCBI Taxonomy" id="4058"/>
    <lineage>
        <taxon>Eukaryota</taxon>
        <taxon>Viridiplantae</taxon>
        <taxon>Streptophyta</taxon>
        <taxon>Embryophyta</taxon>
        <taxon>Tracheophyta</taxon>
        <taxon>Spermatophyta</taxon>
        <taxon>Magnoliopsida</taxon>
        <taxon>eudicotyledons</taxon>
        <taxon>Gunneridae</taxon>
        <taxon>Pentapetalae</taxon>
        <taxon>asterids</taxon>
        <taxon>lamiids</taxon>
        <taxon>Gentianales</taxon>
        <taxon>Apocynaceae</taxon>
        <taxon>Rauvolfioideae</taxon>
        <taxon>Vinceae</taxon>
        <taxon>Catharanthinae</taxon>
        <taxon>Catharanthus</taxon>
    </lineage>
</organism>
<dbReference type="Proteomes" id="UP001060085">
    <property type="component" value="Linkage Group LG06"/>
</dbReference>
<accession>A0ACC0A8Q5</accession>
<protein>
    <submittedName>
        <fullName evidence="1">Uncharacterized protein</fullName>
    </submittedName>
</protein>
<evidence type="ECO:0000313" key="2">
    <source>
        <dbReference type="Proteomes" id="UP001060085"/>
    </source>
</evidence>
<comment type="caution">
    <text evidence="1">The sequence shown here is derived from an EMBL/GenBank/DDBJ whole genome shotgun (WGS) entry which is preliminary data.</text>
</comment>
<sequence length="532" mass="58645">MANAGCCNNNGAKKHEQLQLQPHPLLEQMPDVQFCLNSPPPWTTAVLLGFQHYLLTLGSIVFIPSIIVPQMGGGDAEKTRVIQTLLLISGLSTFLQSLFGSRLASIVGGSYAFLIPTISIIQAKRFETFKDPQERFAQTMRSIQGALIVASCFQVIIGSLGIWRNIVRFLNPLSMVPLITLTGLGLYNLGFPLLLKCAEVGIPQLLFMLIISQYLPTYLKVKKPIWDRYALLFSVAIVWVYAAILTWSGAYHKSRVDSCRVDHAGMIRKASWIYIPFPFQWGPPTFRAGEAIAMVVATFIASTESTGSFLASARYSSATPIPPSVVSRGIAWLGIGTLLNGIFGCVTGATATTENAGLLALTRAGSRRIAQVSAAFMILFAILGKFGAIFASIPMPIMGALYCIFFGYVASAGLGFLQFCNLNSFRTKLILGFSLFMGLSLPQYFREYQLTNKASPIHTHSGRFNDTICIIFMSHTTIAAMVALFLDRTLPHVKDEARKDNGSQLWEKFVLYSKDCRSDEFYRLPFQLNKSN</sequence>